<keyword evidence="2" id="KW-0472">Membrane</keyword>
<keyword evidence="2" id="KW-1133">Transmembrane helix</keyword>
<feature type="transmembrane region" description="Helical" evidence="2">
    <location>
        <begin position="54"/>
        <end position="76"/>
    </location>
</feature>
<evidence type="ECO:0000256" key="1">
    <source>
        <dbReference type="SAM" id="MobiDB-lite"/>
    </source>
</evidence>
<proteinExistence type="predicted"/>
<feature type="transmembrane region" description="Helical" evidence="2">
    <location>
        <begin position="187"/>
        <end position="209"/>
    </location>
</feature>
<feature type="transmembrane region" description="Helical" evidence="2">
    <location>
        <begin position="142"/>
        <end position="163"/>
    </location>
</feature>
<organism evidence="3 4">
    <name type="scientific">Microbacterium candidum</name>
    <dbReference type="NCBI Taxonomy" id="3041922"/>
    <lineage>
        <taxon>Bacteria</taxon>
        <taxon>Bacillati</taxon>
        <taxon>Actinomycetota</taxon>
        <taxon>Actinomycetes</taxon>
        <taxon>Micrococcales</taxon>
        <taxon>Microbacteriaceae</taxon>
        <taxon>Microbacterium</taxon>
    </lineage>
</organism>
<dbReference type="RefSeq" id="WP_286286096.1">
    <property type="nucleotide sequence ID" value="NZ_JASXSZ010000001.1"/>
</dbReference>
<keyword evidence="2" id="KW-0812">Transmembrane</keyword>
<feature type="transmembrane region" description="Helical" evidence="2">
    <location>
        <begin position="253"/>
        <end position="273"/>
    </location>
</feature>
<name>A0ABT7MUC9_9MICO</name>
<sequence length="300" mass="30287">MSVWGAVILVVAAYVVVLLIVLCGRGVIKVNGAVGLRVPALMASEGAWEAGHRAAVAPTIAGALVATLFLSAATLMTGMRDIVVLPVLLALVGGVAWGAVIGSRAAGDAPAELPAKPDPYSLSPDPPVRELASEHITHSGGLIPAAMLSWLPAIVLVIARITAHDLPAIVPIHWGPDGPDNWAPVDAAFWFAFAFAVGSAVGVTAFVVFVGDDLPVLRGALGLGTMSGTGTLVGLQWILEAHISSDPAGIPDYFVLVPPALLFGAVVGAVSAIRHAPPPRMSDGSDSGGGPADVGNSVDG</sequence>
<dbReference type="Proteomes" id="UP001235064">
    <property type="component" value="Unassembled WGS sequence"/>
</dbReference>
<feature type="transmembrane region" description="Helical" evidence="2">
    <location>
        <begin position="216"/>
        <end position="238"/>
    </location>
</feature>
<accession>A0ABT7MUC9</accession>
<comment type="caution">
    <text evidence="3">The sequence shown here is derived from an EMBL/GenBank/DDBJ whole genome shotgun (WGS) entry which is preliminary data.</text>
</comment>
<reference evidence="3 4" key="1">
    <citation type="submission" date="2023-06" db="EMBL/GenBank/DDBJ databases">
        <title>Microbacterium sp. nov., isolated from a waste landfill.</title>
        <authorList>
            <person name="Wen W."/>
        </authorList>
    </citation>
    <scope>NUCLEOTIDE SEQUENCE [LARGE SCALE GENOMIC DNA]</scope>
    <source>
        <strain evidence="3 4">ASV49</strain>
    </source>
</reference>
<keyword evidence="4" id="KW-1185">Reference proteome</keyword>
<evidence type="ECO:0000256" key="2">
    <source>
        <dbReference type="SAM" id="Phobius"/>
    </source>
</evidence>
<dbReference type="EMBL" id="JASXSZ010000001">
    <property type="protein sequence ID" value="MDL9978049.1"/>
    <property type="molecule type" value="Genomic_DNA"/>
</dbReference>
<gene>
    <name evidence="3" type="ORF">QSV35_01775</name>
</gene>
<evidence type="ECO:0000313" key="3">
    <source>
        <dbReference type="EMBL" id="MDL9978049.1"/>
    </source>
</evidence>
<feature type="region of interest" description="Disordered" evidence="1">
    <location>
        <begin position="278"/>
        <end position="300"/>
    </location>
</feature>
<protein>
    <submittedName>
        <fullName evidence="3">SdpI family protein</fullName>
    </submittedName>
</protein>
<feature type="transmembrane region" description="Helical" evidence="2">
    <location>
        <begin position="82"/>
        <end position="101"/>
    </location>
</feature>
<evidence type="ECO:0000313" key="4">
    <source>
        <dbReference type="Proteomes" id="UP001235064"/>
    </source>
</evidence>
<feature type="transmembrane region" description="Helical" evidence="2">
    <location>
        <begin position="6"/>
        <end position="28"/>
    </location>
</feature>